<dbReference type="GO" id="GO:0016746">
    <property type="term" value="F:acyltransferase activity"/>
    <property type="evidence" value="ECO:0007669"/>
    <property type="project" value="UniProtKB-KW"/>
</dbReference>
<dbReference type="PROSITE" id="PS51186">
    <property type="entry name" value="GNAT"/>
    <property type="match status" value="1"/>
</dbReference>
<comment type="caution">
    <text evidence="3">The sequence shown here is derived from an EMBL/GenBank/DDBJ whole genome shotgun (WGS) entry which is preliminary data.</text>
</comment>
<dbReference type="Gene3D" id="3.40.630.30">
    <property type="match status" value="1"/>
</dbReference>
<name>A0ABV8RI93_9SPHN</name>
<sequence>MIYTAPRLETERLILRGHERADFEAIFEMGQDAERTQYKGGPITVRSLAWEKFLRGPAMWALLGYGMWIVERRSDGTVLGQVGYADFMRDMDPPLADIPEMAWVLGRAASGPVGQGLGYGSEALAAALQWGDAHMSARAYQCIISDGNIPSIRLAQKYGFQEIRRTLYKESETIVLERPRPASPPSSPTAKIYSAS</sequence>
<accession>A0ABV8RI93</accession>
<organism evidence="3 4">
    <name type="scientific">Sphingorhabdus arenilitoris</name>
    <dbReference type="NCBI Taxonomy" id="1490041"/>
    <lineage>
        <taxon>Bacteria</taxon>
        <taxon>Pseudomonadati</taxon>
        <taxon>Pseudomonadota</taxon>
        <taxon>Alphaproteobacteria</taxon>
        <taxon>Sphingomonadales</taxon>
        <taxon>Sphingomonadaceae</taxon>
        <taxon>Sphingorhabdus</taxon>
    </lineage>
</organism>
<dbReference type="EC" id="2.3.-.-" evidence="3"/>
<evidence type="ECO:0000256" key="1">
    <source>
        <dbReference type="SAM" id="MobiDB-lite"/>
    </source>
</evidence>
<proteinExistence type="predicted"/>
<feature type="domain" description="N-acetyltransferase" evidence="2">
    <location>
        <begin position="13"/>
        <end position="181"/>
    </location>
</feature>
<dbReference type="InterPro" id="IPR051531">
    <property type="entry name" value="N-acetyltransferase"/>
</dbReference>
<dbReference type="EMBL" id="JBHSDH010000013">
    <property type="protein sequence ID" value="MFC4293118.1"/>
    <property type="molecule type" value="Genomic_DNA"/>
</dbReference>
<protein>
    <submittedName>
        <fullName evidence="3">GNAT family N-acetyltransferase</fullName>
        <ecNumber evidence="3">2.3.-.-</ecNumber>
    </submittedName>
</protein>
<feature type="region of interest" description="Disordered" evidence="1">
    <location>
        <begin position="176"/>
        <end position="196"/>
    </location>
</feature>
<dbReference type="RefSeq" id="WP_381424379.1">
    <property type="nucleotide sequence ID" value="NZ_JBHSDH010000013.1"/>
</dbReference>
<dbReference type="Proteomes" id="UP001595887">
    <property type="component" value="Unassembled WGS sequence"/>
</dbReference>
<keyword evidence="4" id="KW-1185">Reference proteome</keyword>
<gene>
    <name evidence="3" type="ORF">ACFOWX_11895</name>
</gene>
<dbReference type="SUPFAM" id="SSF55729">
    <property type="entry name" value="Acyl-CoA N-acyltransferases (Nat)"/>
    <property type="match status" value="1"/>
</dbReference>
<dbReference type="InterPro" id="IPR000182">
    <property type="entry name" value="GNAT_dom"/>
</dbReference>
<dbReference type="PANTHER" id="PTHR43792:SF1">
    <property type="entry name" value="N-ACETYLTRANSFERASE DOMAIN-CONTAINING PROTEIN"/>
    <property type="match status" value="1"/>
</dbReference>
<evidence type="ECO:0000313" key="4">
    <source>
        <dbReference type="Proteomes" id="UP001595887"/>
    </source>
</evidence>
<keyword evidence="3" id="KW-0808">Transferase</keyword>
<evidence type="ECO:0000313" key="3">
    <source>
        <dbReference type="EMBL" id="MFC4293118.1"/>
    </source>
</evidence>
<dbReference type="Pfam" id="PF13302">
    <property type="entry name" value="Acetyltransf_3"/>
    <property type="match status" value="1"/>
</dbReference>
<dbReference type="InterPro" id="IPR016181">
    <property type="entry name" value="Acyl_CoA_acyltransferase"/>
</dbReference>
<evidence type="ECO:0000259" key="2">
    <source>
        <dbReference type="PROSITE" id="PS51186"/>
    </source>
</evidence>
<keyword evidence="3" id="KW-0012">Acyltransferase</keyword>
<dbReference type="PANTHER" id="PTHR43792">
    <property type="entry name" value="GNAT FAMILY, PUTATIVE (AFU_ORTHOLOGUE AFUA_3G00765)-RELATED-RELATED"/>
    <property type="match status" value="1"/>
</dbReference>
<reference evidence="4" key="1">
    <citation type="journal article" date="2019" name="Int. J. Syst. Evol. Microbiol.">
        <title>The Global Catalogue of Microorganisms (GCM) 10K type strain sequencing project: providing services to taxonomists for standard genome sequencing and annotation.</title>
        <authorList>
            <consortium name="The Broad Institute Genomics Platform"/>
            <consortium name="The Broad Institute Genome Sequencing Center for Infectious Disease"/>
            <person name="Wu L."/>
            <person name="Ma J."/>
        </authorList>
    </citation>
    <scope>NUCLEOTIDE SEQUENCE [LARGE SCALE GENOMIC DNA]</scope>
    <source>
        <strain evidence="4">CECT 8531</strain>
    </source>
</reference>